<dbReference type="CDD" id="cd16147">
    <property type="entry name" value="G6S"/>
    <property type="match status" value="1"/>
</dbReference>
<reference evidence="8" key="2">
    <citation type="journal article" date="2008" name="Bioinformatics">
        <title>Assembly reconciliation.</title>
        <authorList>
            <person name="Zimin A.V."/>
            <person name="Smith D.R."/>
            <person name="Sutton G."/>
            <person name="Yorke J.A."/>
        </authorList>
    </citation>
    <scope>NUCLEOTIDE SEQUENCE</scope>
    <source>
        <strain evidence="8">TSC#15010-1051.87</strain>
    </source>
</reference>
<dbReference type="PROSITE" id="PS00149">
    <property type="entry name" value="SULFATASE_2"/>
    <property type="match status" value="1"/>
</dbReference>
<dbReference type="EMBL" id="CH940677">
    <property type="protein sequence ID" value="KRF78210.1"/>
    <property type="molecule type" value="Genomic_DNA"/>
</dbReference>
<dbReference type="GO" id="GO:0008449">
    <property type="term" value="F:N-acetylglucosamine-6-sulfatase activity"/>
    <property type="evidence" value="ECO:0007669"/>
    <property type="project" value="UniProtKB-EC"/>
</dbReference>
<evidence type="ECO:0000313" key="8">
    <source>
        <dbReference type="EMBL" id="EDW58302.1"/>
    </source>
</evidence>
<evidence type="ECO:0000256" key="4">
    <source>
        <dbReference type="ARBA" id="ARBA00022801"/>
    </source>
</evidence>
<dbReference type="GO" id="GO:0005539">
    <property type="term" value="F:glycosaminoglycan binding"/>
    <property type="evidence" value="ECO:0007669"/>
    <property type="project" value="TreeGrafter"/>
</dbReference>
<dbReference type="InterPro" id="IPR000917">
    <property type="entry name" value="Sulfatase_N"/>
</dbReference>
<gene>
    <name evidence="8" type="primary">Dvir\GJ19791</name>
    <name evidence="8" type="ORF">Dvir_GJ19791</name>
</gene>
<protein>
    <submittedName>
        <fullName evidence="8">Uncharacterized protein, isoform A</fullName>
        <ecNumber evidence="8 9">3.1.6.14</ecNumber>
    </submittedName>
    <submittedName>
        <fullName evidence="9">Uncharacterized protein, isoform B</fullName>
    </submittedName>
    <submittedName>
        <fullName evidence="10">Uncharacterized protein, isoform C</fullName>
    </submittedName>
</protein>
<reference evidence="8 11" key="1">
    <citation type="journal article" date="2007" name="Nature">
        <title>Evolution of genes and genomes on the Drosophila phylogeny.</title>
        <authorList>
            <consortium name="Drosophila 12 Genomes Consortium"/>
            <person name="Clark A.G."/>
            <person name="Eisen M.B."/>
            <person name="Smith D.R."/>
            <person name="Bergman C.M."/>
            <person name="Oliver B."/>
            <person name="Markow T.A."/>
            <person name="Kaufman T.C."/>
            <person name="Kellis M."/>
            <person name="Gelbart W."/>
            <person name="Iyer V.N."/>
            <person name="Pollard D.A."/>
            <person name="Sackton T.B."/>
            <person name="Larracuente A.M."/>
            <person name="Singh N.D."/>
            <person name="Abad J.P."/>
            <person name="Abt D.N."/>
            <person name="Adryan B."/>
            <person name="Aguade M."/>
            <person name="Akashi H."/>
            <person name="Anderson W.W."/>
            <person name="Aquadro C.F."/>
            <person name="Ardell D.H."/>
            <person name="Arguello R."/>
            <person name="Artieri C.G."/>
            <person name="Barbash D.A."/>
            <person name="Barker D."/>
            <person name="Barsanti P."/>
            <person name="Batterham P."/>
            <person name="Batzoglou S."/>
            <person name="Begun D."/>
            <person name="Bhutkar A."/>
            <person name="Blanco E."/>
            <person name="Bosak S.A."/>
            <person name="Bradley R.K."/>
            <person name="Brand A.D."/>
            <person name="Brent M.R."/>
            <person name="Brooks A.N."/>
            <person name="Brown R.H."/>
            <person name="Butlin R.K."/>
            <person name="Caggese C."/>
            <person name="Calvi B.R."/>
            <person name="Bernardo de Carvalho A."/>
            <person name="Caspi A."/>
            <person name="Castrezana S."/>
            <person name="Celniker S.E."/>
            <person name="Chang J.L."/>
            <person name="Chapple C."/>
            <person name="Chatterji S."/>
            <person name="Chinwalla A."/>
            <person name="Civetta A."/>
            <person name="Clifton S.W."/>
            <person name="Comeron J.M."/>
            <person name="Costello J.C."/>
            <person name="Coyne J.A."/>
            <person name="Daub J."/>
            <person name="David R.G."/>
            <person name="Delcher A.L."/>
            <person name="Delehaunty K."/>
            <person name="Do C.B."/>
            <person name="Ebling H."/>
            <person name="Edwards K."/>
            <person name="Eickbush T."/>
            <person name="Evans J.D."/>
            <person name="Filipski A."/>
            <person name="Findeiss S."/>
            <person name="Freyhult E."/>
            <person name="Fulton L."/>
            <person name="Fulton R."/>
            <person name="Garcia A.C."/>
            <person name="Gardiner A."/>
            <person name="Garfield D.A."/>
            <person name="Garvin B.E."/>
            <person name="Gibson G."/>
            <person name="Gilbert D."/>
            <person name="Gnerre S."/>
            <person name="Godfrey J."/>
            <person name="Good R."/>
            <person name="Gotea V."/>
            <person name="Gravely B."/>
            <person name="Greenberg A.J."/>
            <person name="Griffiths-Jones S."/>
            <person name="Gross S."/>
            <person name="Guigo R."/>
            <person name="Gustafson E.A."/>
            <person name="Haerty W."/>
            <person name="Hahn M.W."/>
            <person name="Halligan D.L."/>
            <person name="Halpern A.L."/>
            <person name="Halter G.M."/>
            <person name="Han M.V."/>
            <person name="Heger A."/>
            <person name="Hillier L."/>
            <person name="Hinrichs A.S."/>
            <person name="Holmes I."/>
            <person name="Hoskins R.A."/>
            <person name="Hubisz M.J."/>
            <person name="Hultmark D."/>
            <person name="Huntley M.A."/>
            <person name="Jaffe D.B."/>
            <person name="Jagadeeshan S."/>
            <person name="Jeck W.R."/>
            <person name="Johnson J."/>
            <person name="Jones C.D."/>
            <person name="Jordan W.C."/>
            <person name="Karpen G.H."/>
            <person name="Kataoka E."/>
            <person name="Keightley P.D."/>
            <person name="Kheradpour P."/>
            <person name="Kirkness E.F."/>
            <person name="Koerich L.B."/>
            <person name="Kristiansen K."/>
            <person name="Kudrna D."/>
            <person name="Kulathinal R.J."/>
            <person name="Kumar S."/>
            <person name="Kwok R."/>
            <person name="Lander E."/>
            <person name="Langley C.H."/>
            <person name="Lapoint R."/>
            <person name="Lazzaro B.P."/>
            <person name="Lee S.J."/>
            <person name="Levesque L."/>
            <person name="Li R."/>
            <person name="Lin C.F."/>
            <person name="Lin M.F."/>
            <person name="Lindblad-Toh K."/>
            <person name="Llopart A."/>
            <person name="Long M."/>
            <person name="Low L."/>
            <person name="Lozovsky E."/>
            <person name="Lu J."/>
            <person name="Luo M."/>
            <person name="Machado C.A."/>
            <person name="Makalowski W."/>
            <person name="Marzo M."/>
            <person name="Matsuda M."/>
            <person name="Matzkin L."/>
            <person name="McAllister B."/>
            <person name="McBride C.S."/>
            <person name="McKernan B."/>
            <person name="McKernan K."/>
            <person name="Mendez-Lago M."/>
            <person name="Minx P."/>
            <person name="Mollenhauer M.U."/>
            <person name="Montooth K."/>
            <person name="Mount S.M."/>
            <person name="Mu X."/>
            <person name="Myers E."/>
            <person name="Negre B."/>
            <person name="Newfeld S."/>
            <person name="Nielsen R."/>
            <person name="Noor M.A."/>
            <person name="O'Grady P."/>
            <person name="Pachter L."/>
            <person name="Papaceit M."/>
            <person name="Parisi M.J."/>
            <person name="Parisi M."/>
            <person name="Parts L."/>
            <person name="Pedersen J.S."/>
            <person name="Pesole G."/>
            <person name="Phillippy A.M."/>
            <person name="Ponting C.P."/>
            <person name="Pop M."/>
            <person name="Porcelli D."/>
            <person name="Powell J.R."/>
            <person name="Prohaska S."/>
            <person name="Pruitt K."/>
            <person name="Puig M."/>
            <person name="Quesneville H."/>
            <person name="Ram K.R."/>
            <person name="Rand D."/>
            <person name="Rasmussen M.D."/>
            <person name="Reed L.K."/>
            <person name="Reenan R."/>
            <person name="Reily A."/>
            <person name="Remington K.A."/>
            <person name="Rieger T.T."/>
            <person name="Ritchie M.G."/>
            <person name="Robin C."/>
            <person name="Rogers Y.H."/>
            <person name="Rohde C."/>
            <person name="Rozas J."/>
            <person name="Rubenfield M.J."/>
            <person name="Ruiz A."/>
            <person name="Russo S."/>
            <person name="Salzberg S.L."/>
            <person name="Sanchez-Gracia A."/>
            <person name="Saranga D.J."/>
            <person name="Sato H."/>
            <person name="Schaeffer S.W."/>
            <person name="Schatz M.C."/>
            <person name="Schlenke T."/>
            <person name="Schwartz R."/>
            <person name="Segarra C."/>
            <person name="Singh R.S."/>
            <person name="Sirot L."/>
            <person name="Sirota M."/>
            <person name="Sisneros N.B."/>
            <person name="Smith C.D."/>
            <person name="Smith T.F."/>
            <person name="Spieth J."/>
            <person name="Stage D.E."/>
            <person name="Stark A."/>
            <person name="Stephan W."/>
            <person name="Strausberg R.L."/>
            <person name="Strempel S."/>
            <person name="Sturgill D."/>
            <person name="Sutton G."/>
            <person name="Sutton G.G."/>
            <person name="Tao W."/>
            <person name="Teichmann S."/>
            <person name="Tobari Y.N."/>
            <person name="Tomimura Y."/>
            <person name="Tsolas J.M."/>
            <person name="Valente V.L."/>
            <person name="Venter E."/>
            <person name="Venter J.C."/>
            <person name="Vicario S."/>
            <person name="Vieira F.G."/>
            <person name="Vilella A.J."/>
            <person name="Villasante A."/>
            <person name="Walenz B."/>
            <person name="Wang J."/>
            <person name="Wasserman M."/>
            <person name="Watts T."/>
            <person name="Wilson D."/>
            <person name="Wilson R.K."/>
            <person name="Wing R.A."/>
            <person name="Wolfner M.F."/>
            <person name="Wong A."/>
            <person name="Wong G.K."/>
            <person name="Wu C.I."/>
            <person name="Wu G."/>
            <person name="Yamamoto D."/>
            <person name="Yang H.P."/>
            <person name="Yang S.P."/>
            <person name="Yorke J.A."/>
            <person name="Yoshida K."/>
            <person name="Zdobnov E."/>
            <person name="Zhang P."/>
            <person name="Zhang Y."/>
            <person name="Zimin A.V."/>
            <person name="Baldwin J."/>
            <person name="Abdouelleil A."/>
            <person name="Abdulkadir J."/>
            <person name="Abebe A."/>
            <person name="Abera B."/>
            <person name="Abreu J."/>
            <person name="Acer S.C."/>
            <person name="Aftuck L."/>
            <person name="Alexander A."/>
            <person name="An P."/>
            <person name="Anderson E."/>
            <person name="Anderson S."/>
            <person name="Arachi H."/>
            <person name="Azer M."/>
            <person name="Bachantsang P."/>
            <person name="Barry A."/>
            <person name="Bayul T."/>
            <person name="Berlin A."/>
            <person name="Bessette D."/>
            <person name="Bloom T."/>
            <person name="Blye J."/>
            <person name="Boguslavskiy L."/>
            <person name="Bonnet C."/>
            <person name="Boukhgalter B."/>
            <person name="Bourzgui I."/>
            <person name="Brown A."/>
            <person name="Cahill P."/>
            <person name="Channer S."/>
            <person name="Cheshatsang Y."/>
            <person name="Chuda L."/>
            <person name="Citroen M."/>
            <person name="Collymore A."/>
            <person name="Cooke P."/>
            <person name="Costello M."/>
            <person name="D'Aco K."/>
            <person name="Daza R."/>
            <person name="De Haan G."/>
            <person name="DeGray S."/>
            <person name="DeMaso C."/>
            <person name="Dhargay N."/>
            <person name="Dooley K."/>
            <person name="Dooley E."/>
            <person name="Doricent M."/>
            <person name="Dorje P."/>
            <person name="Dorjee K."/>
            <person name="Dupes A."/>
            <person name="Elong R."/>
            <person name="Falk J."/>
            <person name="Farina A."/>
            <person name="Faro S."/>
            <person name="Ferguson D."/>
            <person name="Fisher S."/>
            <person name="Foley C.D."/>
            <person name="Franke A."/>
            <person name="Friedrich D."/>
            <person name="Gadbois L."/>
            <person name="Gearin G."/>
            <person name="Gearin C.R."/>
            <person name="Giannoukos G."/>
            <person name="Goode T."/>
            <person name="Graham J."/>
            <person name="Grandbois E."/>
            <person name="Grewal S."/>
            <person name="Gyaltsen K."/>
            <person name="Hafez N."/>
            <person name="Hagos B."/>
            <person name="Hall J."/>
            <person name="Henson C."/>
            <person name="Hollinger A."/>
            <person name="Honan T."/>
            <person name="Huard M.D."/>
            <person name="Hughes L."/>
            <person name="Hurhula B."/>
            <person name="Husby M.E."/>
            <person name="Kamat A."/>
            <person name="Kanga B."/>
            <person name="Kashin S."/>
            <person name="Khazanovich D."/>
            <person name="Kisner P."/>
            <person name="Lance K."/>
            <person name="Lara M."/>
            <person name="Lee W."/>
            <person name="Lennon N."/>
            <person name="Letendre F."/>
            <person name="LeVine R."/>
            <person name="Lipovsky A."/>
            <person name="Liu X."/>
            <person name="Liu J."/>
            <person name="Liu S."/>
            <person name="Lokyitsang T."/>
            <person name="Lokyitsang Y."/>
            <person name="Lubonja R."/>
            <person name="Lui A."/>
            <person name="MacDonald P."/>
            <person name="Magnisalis V."/>
            <person name="Maru K."/>
            <person name="Matthews C."/>
            <person name="McCusker W."/>
            <person name="McDonough S."/>
            <person name="Mehta T."/>
            <person name="Meldrim J."/>
            <person name="Meneus L."/>
            <person name="Mihai O."/>
            <person name="Mihalev A."/>
            <person name="Mihova T."/>
            <person name="Mittelman R."/>
            <person name="Mlenga V."/>
            <person name="Montmayeur A."/>
            <person name="Mulrain L."/>
            <person name="Navidi A."/>
            <person name="Naylor J."/>
            <person name="Negash T."/>
            <person name="Nguyen T."/>
            <person name="Nguyen N."/>
            <person name="Nicol R."/>
            <person name="Norbu C."/>
            <person name="Norbu N."/>
            <person name="Novod N."/>
            <person name="O'Neill B."/>
            <person name="Osman S."/>
            <person name="Markiewicz E."/>
            <person name="Oyono O.L."/>
            <person name="Patti C."/>
            <person name="Phunkhang P."/>
            <person name="Pierre F."/>
            <person name="Priest M."/>
            <person name="Raghuraman S."/>
            <person name="Rege F."/>
            <person name="Reyes R."/>
            <person name="Rise C."/>
            <person name="Rogov P."/>
            <person name="Ross K."/>
            <person name="Ryan E."/>
            <person name="Settipalli S."/>
            <person name="Shea T."/>
            <person name="Sherpa N."/>
            <person name="Shi L."/>
            <person name="Shih D."/>
            <person name="Sparrow T."/>
            <person name="Spaulding J."/>
            <person name="Stalker J."/>
            <person name="Stange-Thomann N."/>
            <person name="Stavropoulos S."/>
            <person name="Stone C."/>
            <person name="Strader C."/>
            <person name="Tesfaye S."/>
            <person name="Thomson T."/>
            <person name="Thoulutsang Y."/>
            <person name="Thoulutsang D."/>
            <person name="Topham K."/>
            <person name="Topping I."/>
            <person name="Tsamla T."/>
            <person name="Vassiliev H."/>
            <person name="Vo A."/>
            <person name="Wangchuk T."/>
            <person name="Wangdi T."/>
            <person name="Weiand M."/>
            <person name="Wilkinson J."/>
            <person name="Wilson A."/>
            <person name="Yadav S."/>
            <person name="Young G."/>
            <person name="Yu Q."/>
            <person name="Zembek L."/>
            <person name="Zhong D."/>
            <person name="Zimmer A."/>
            <person name="Zwirko Z."/>
            <person name="Jaffe D.B."/>
            <person name="Alvarez P."/>
            <person name="Brockman W."/>
            <person name="Butler J."/>
            <person name="Chin C."/>
            <person name="Gnerre S."/>
            <person name="Grabherr M."/>
            <person name="Kleber M."/>
            <person name="Mauceli E."/>
            <person name="MacCallum I."/>
        </authorList>
    </citation>
    <scope>NUCLEOTIDE SEQUENCE [LARGE SCALE GENOMIC DNA]</scope>
    <source>
        <strain evidence="8">TSC#15010-1051.87</strain>
        <strain evidence="11">Tucson 15010-1051.87</strain>
    </source>
</reference>
<dbReference type="eggNOG" id="KOG3731">
    <property type="taxonomic scope" value="Eukaryota"/>
</dbReference>
<keyword evidence="5" id="KW-0325">Glycoprotein</keyword>
<dbReference type="FunCoup" id="B4MGI5">
    <property type="interactions" value="644"/>
</dbReference>
<dbReference type="InParanoid" id="B4MGI5"/>
<evidence type="ECO:0000256" key="5">
    <source>
        <dbReference type="ARBA" id="ARBA00023180"/>
    </source>
</evidence>
<name>B4MGI5_DROVI</name>
<feature type="modified residue" description="3-oxoalanine (Cys)" evidence="6">
    <location>
        <position position="71"/>
    </location>
</feature>
<evidence type="ECO:0000256" key="6">
    <source>
        <dbReference type="PIRSR" id="PIRSR036666-50"/>
    </source>
</evidence>
<accession>B4MGI5</accession>
<dbReference type="STRING" id="7244.B4MGI5"/>
<evidence type="ECO:0000256" key="2">
    <source>
        <dbReference type="ARBA" id="ARBA00008779"/>
    </source>
</evidence>
<dbReference type="PIRSF" id="PIRSF036666">
    <property type="entry name" value="G6S"/>
    <property type="match status" value="1"/>
</dbReference>
<dbReference type="EC" id="3.1.6.14" evidence="8 9"/>
<dbReference type="GO" id="GO:0030203">
    <property type="term" value="P:glycosaminoglycan metabolic process"/>
    <property type="evidence" value="ECO:0007669"/>
    <property type="project" value="InterPro"/>
</dbReference>
<comment type="PTM">
    <text evidence="6">The conversion to 3-oxoalanine (also known as C-formylglycine, FGly), of a serine or cysteine residue in prokaryotes and of a cysteine residue in eukaryotes, is critical for catalytic activity.</text>
</comment>
<dbReference type="EMBL" id="CH940677">
    <property type="protein sequence ID" value="KRF78211.1"/>
    <property type="molecule type" value="Genomic_DNA"/>
</dbReference>
<evidence type="ECO:0000313" key="10">
    <source>
        <dbReference type="EMBL" id="KRF78211.1"/>
    </source>
</evidence>
<dbReference type="OMA" id="WCHGEHE"/>
<dbReference type="HOGENOM" id="CLU_006332_4_1_1"/>
<reference evidence="8" key="3">
    <citation type="submission" date="2008-06" db="EMBL/GenBank/DDBJ databases">
        <authorList>
            <consortium name="FlyBase"/>
        </authorList>
    </citation>
    <scope>NUCLEOTIDE SEQUENCE</scope>
    <source>
        <strain evidence="8">TSC#15010-1051.87</strain>
    </source>
</reference>
<dbReference type="InterPro" id="IPR012251">
    <property type="entry name" value="GlcNAc_6-SO4ase"/>
</dbReference>
<evidence type="ECO:0000313" key="9">
    <source>
        <dbReference type="EMBL" id="KRF78210.1"/>
    </source>
</evidence>
<evidence type="ECO:0000256" key="3">
    <source>
        <dbReference type="ARBA" id="ARBA00022729"/>
    </source>
</evidence>
<keyword evidence="3" id="KW-0732">Signal</keyword>
<dbReference type="SMR" id="B4MGI5"/>
<dbReference type="KEGG" id="dvi:6636776"/>
<keyword evidence="4 8" id="KW-0378">Hydrolase</keyword>
<dbReference type="OrthoDB" id="96314at2759"/>
<dbReference type="SUPFAM" id="SSF53649">
    <property type="entry name" value="Alkaline phosphatase-like"/>
    <property type="match status" value="1"/>
</dbReference>
<comment type="similarity">
    <text evidence="2">Belongs to the sulfatase family.</text>
</comment>
<feature type="domain" description="Sulfatase N-terminal" evidence="7">
    <location>
        <begin position="27"/>
        <end position="354"/>
    </location>
</feature>
<dbReference type="AlphaFoldDB" id="B4MGI5"/>
<sequence length="500" mass="58006">MIKVLVRISFVLYFYHTFGFMRKLSAPNVLLVLSDDQDVELHGLYPLQQTLKHYSKYGTKFTNAFTSTPICCPARASLLTGQYAHNHRTINNSLSGGCNGLYWRTMFEPRSLPMLLQKHGYQTFFAGKYLNQFKGAEVPHGWDEFYGLHGNSRYYNYTLRENTKNVSFTDIYLTDLLRDKAAEFIRNSTRNRHSKPFFAMVSPPAAHEPFTPAPRHEGVFSQVRALRTPSFNAPDKNKHWLVRSAQHLSNDSVFTIDKYFQRRWETLLAVDEMMVTLVTVLNETQCLDNTYIIFTSDNGYHLGQFAQPFDKRQPYDTDIKVPLLIRGPGVPAGRLMDMPVSLVDLTPTILEWVGLSVPNYIDGRSFKSELLKEQQKNKKLQFSKQRVLLIEYWGEGNDDTYNPACPGHRTDHLAQCTLDADCHCQDSWNNTYTCIRDFRYNLDRIYCEFRDTENFLEAYDLHQDPYQLQNIVYELLPMERALYGLLLQNLTKCTGRTCNI</sequence>
<evidence type="ECO:0000313" key="11">
    <source>
        <dbReference type="Proteomes" id="UP000008792"/>
    </source>
</evidence>
<dbReference type="PROSITE" id="PS00523">
    <property type="entry name" value="SULFATASE_1"/>
    <property type="match status" value="1"/>
</dbReference>
<organism evidence="8 11">
    <name type="scientific">Drosophila virilis</name>
    <name type="common">Fruit fly</name>
    <dbReference type="NCBI Taxonomy" id="7244"/>
    <lineage>
        <taxon>Eukaryota</taxon>
        <taxon>Metazoa</taxon>
        <taxon>Ecdysozoa</taxon>
        <taxon>Arthropoda</taxon>
        <taxon>Hexapoda</taxon>
        <taxon>Insecta</taxon>
        <taxon>Pterygota</taxon>
        <taxon>Neoptera</taxon>
        <taxon>Endopterygota</taxon>
        <taxon>Diptera</taxon>
        <taxon>Brachycera</taxon>
        <taxon>Muscomorpha</taxon>
        <taxon>Ephydroidea</taxon>
        <taxon>Drosophilidae</taxon>
        <taxon>Drosophila</taxon>
    </lineage>
</organism>
<dbReference type="InterPro" id="IPR024607">
    <property type="entry name" value="Sulfatase_CS"/>
</dbReference>
<dbReference type="Pfam" id="PF00884">
    <property type="entry name" value="Sulfatase"/>
    <property type="match status" value="1"/>
</dbReference>
<dbReference type="PANTHER" id="PTHR43108">
    <property type="entry name" value="N-ACETYLGLUCOSAMINE-6-SULFATASE FAMILY MEMBER"/>
    <property type="match status" value="1"/>
</dbReference>
<dbReference type="PANTHER" id="PTHR43108:SF8">
    <property type="entry name" value="SD21168P"/>
    <property type="match status" value="1"/>
</dbReference>
<comment type="cofactor">
    <cofactor evidence="1">
        <name>Ca(2+)</name>
        <dbReference type="ChEBI" id="CHEBI:29108"/>
    </cofactor>
</comment>
<evidence type="ECO:0000259" key="7">
    <source>
        <dbReference type="Pfam" id="PF00884"/>
    </source>
</evidence>
<dbReference type="InterPro" id="IPR017850">
    <property type="entry name" value="Alkaline_phosphatase_core_sf"/>
</dbReference>
<keyword evidence="11" id="KW-1185">Reference proteome</keyword>
<evidence type="ECO:0000256" key="1">
    <source>
        <dbReference type="ARBA" id="ARBA00001913"/>
    </source>
</evidence>
<dbReference type="Gene3D" id="3.40.720.10">
    <property type="entry name" value="Alkaline Phosphatase, subunit A"/>
    <property type="match status" value="1"/>
</dbReference>
<dbReference type="EMBL" id="CH940677">
    <property type="protein sequence ID" value="EDW58302.1"/>
    <property type="molecule type" value="Genomic_DNA"/>
</dbReference>
<dbReference type="Proteomes" id="UP000008792">
    <property type="component" value="Unassembled WGS sequence"/>
</dbReference>
<proteinExistence type="inferred from homology"/>